<dbReference type="RefSeq" id="WP_179239350.1">
    <property type="nucleotide sequence ID" value="NZ_JACBNQ010000025.1"/>
</dbReference>
<dbReference type="GO" id="GO:0009379">
    <property type="term" value="C:Holliday junction helicase complex"/>
    <property type="evidence" value="ECO:0007669"/>
    <property type="project" value="InterPro"/>
</dbReference>
<dbReference type="SUPFAM" id="SSF47781">
    <property type="entry name" value="RuvA domain 2-like"/>
    <property type="match status" value="1"/>
</dbReference>
<dbReference type="NCBIfam" id="TIGR00084">
    <property type="entry name" value="ruvA"/>
    <property type="match status" value="1"/>
</dbReference>
<dbReference type="InterPro" id="IPR000085">
    <property type="entry name" value="RuvA"/>
</dbReference>
<comment type="function">
    <text evidence="6">The RuvA-RuvB-RuvC complex processes Holliday junction (HJ) DNA during genetic recombination and DNA repair, while the RuvA-RuvB complex plays an important role in the rescue of blocked DNA replication forks via replication fork reversal (RFR). RuvA specifically binds to HJ cruciform DNA, conferring on it an open structure. The RuvB hexamer acts as an ATP-dependent pump, pulling dsDNA into and through the RuvAB complex. HJ branch migration allows RuvC to scan DNA until it finds its consensus sequence, where it cleaves and resolves the cruciform DNA.</text>
</comment>
<keyword evidence="4 6" id="KW-0233">DNA recombination</keyword>
<dbReference type="InterPro" id="IPR036267">
    <property type="entry name" value="RuvA_C_sf"/>
</dbReference>
<evidence type="ECO:0000256" key="2">
    <source>
        <dbReference type="ARBA" id="ARBA00022763"/>
    </source>
</evidence>
<evidence type="ECO:0000256" key="6">
    <source>
        <dbReference type="HAMAP-Rule" id="MF_00031"/>
    </source>
</evidence>
<dbReference type="SUPFAM" id="SSF46929">
    <property type="entry name" value="DNA helicase RuvA subunit, C-terminal domain"/>
    <property type="match status" value="1"/>
</dbReference>
<dbReference type="InterPro" id="IPR003583">
    <property type="entry name" value="Hlx-hairpin-Hlx_DNA-bd_motif"/>
</dbReference>
<keyword evidence="5 6" id="KW-0234">DNA repair</keyword>
<organism evidence="8 9">
    <name type="scientific">Sedimentibacter hydroxybenzoicus DSM 7310</name>
    <dbReference type="NCBI Taxonomy" id="1123245"/>
    <lineage>
        <taxon>Bacteria</taxon>
        <taxon>Bacillati</taxon>
        <taxon>Bacillota</taxon>
        <taxon>Tissierellia</taxon>
        <taxon>Sedimentibacter</taxon>
    </lineage>
</organism>
<comment type="domain">
    <text evidence="6">Has three domains with a flexible linker between the domains II and III and assumes an 'L' shape. Domain III is highly mobile and contacts RuvB.</text>
</comment>
<dbReference type="Pfam" id="PF14520">
    <property type="entry name" value="HHH_5"/>
    <property type="match status" value="1"/>
</dbReference>
<keyword evidence="2 6" id="KW-0227">DNA damage</keyword>
<keyword evidence="3 6" id="KW-0238">DNA-binding</keyword>
<dbReference type="CDD" id="cd14332">
    <property type="entry name" value="UBA_RuvA_C"/>
    <property type="match status" value="1"/>
</dbReference>
<proteinExistence type="inferred from homology"/>
<comment type="caution">
    <text evidence="8">The sequence shown here is derived from an EMBL/GenBank/DDBJ whole genome shotgun (WGS) entry which is preliminary data.</text>
</comment>
<dbReference type="GO" id="GO:0005524">
    <property type="term" value="F:ATP binding"/>
    <property type="evidence" value="ECO:0007669"/>
    <property type="project" value="InterPro"/>
</dbReference>
<dbReference type="GO" id="GO:0005737">
    <property type="term" value="C:cytoplasm"/>
    <property type="evidence" value="ECO:0007669"/>
    <property type="project" value="UniProtKB-SubCell"/>
</dbReference>
<dbReference type="SMART" id="SM00278">
    <property type="entry name" value="HhH1"/>
    <property type="match status" value="2"/>
</dbReference>
<comment type="subunit">
    <text evidence="6">Homotetramer. Forms an RuvA(8)-RuvB(12)-Holliday junction (HJ) complex. HJ DNA is sandwiched between 2 RuvA tetramers; dsDNA enters through RuvA and exits via RuvB. An RuvB hexamer assembles on each DNA strand where it exits the tetramer. Each RuvB hexamer is contacted by two RuvA subunits (via domain III) on 2 adjacent RuvB subunits; this complex drives branch migration. In the full resolvosome a probable DNA-RuvA(4)-RuvB(12)-RuvC(2) complex forms which resolves the HJ.</text>
</comment>
<dbReference type="GO" id="GO:0048476">
    <property type="term" value="C:Holliday junction resolvase complex"/>
    <property type="evidence" value="ECO:0007669"/>
    <property type="project" value="UniProtKB-UniRule"/>
</dbReference>
<sequence length="199" mass="21789">MISYIKGTVVKKGLDYIVIDNNDMGYFVNTSLSSLNKLCEGEKATILTYMHIREDVLALYGFLTSDEIELFKKLISVNGIGPKAGLSVLSTYETNTVKEIILKEDVTRMSKVPGIGKKTASKVILELRDKVGAIDGIVSDTEGTGIFQAECESSDILSALVGLGFNSYEAKKVLDKIDVEGKSENEIIKEALKNINRQV</sequence>
<dbReference type="InterPro" id="IPR013849">
    <property type="entry name" value="DNA_helicase_Holl-junc_RuvA_I"/>
</dbReference>
<feature type="domain" description="Helix-hairpin-helix DNA-binding motif class 1" evidence="7">
    <location>
        <begin position="72"/>
        <end position="91"/>
    </location>
</feature>
<gene>
    <name evidence="6 8" type="primary">ruvA</name>
    <name evidence="8" type="ORF">HZF24_15900</name>
</gene>
<evidence type="ECO:0000313" key="9">
    <source>
        <dbReference type="Proteomes" id="UP000611629"/>
    </source>
</evidence>
<dbReference type="Gene3D" id="1.10.8.10">
    <property type="entry name" value="DNA helicase RuvA subunit, C-terminal domain"/>
    <property type="match status" value="1"/>
</dbReference>
<dbReference type="Pfam" id="PF01330">
    <property type="entry name" value="RuvA_N"/>
    <property type="match status" value="1"/>
</dbReference>
<dbReference type="GO" id="GO:0000400">
    <property type="term" value="F:four-way junction DNA binding"/>
    <property type="evidence" value="ECO:0007669"/>
    <property type="project" value="UniProtKB-UniRule"/>
</dbReference>
<keyword evidence="9" id="KW-1185">Reference proteome</keyword>
<dbReference type="GO" id="GO:0006281">
    <property type="term" value="P:DNA repair"/>
    <property type="evidence" value="ECO:0007669"/>
    <property type="project" value="UniProtKB-UniRule"/>
</dbReference>
<evidence type="ECO:0000256" key="1">
    <source>
        <dbReference type="ARBA" id="ARBA00022490"/>
    </source>
</evidence>
<protein>
    <recommendedName>
        <fullName evidence="6">Holliday junction branch migration complex subunit RuvA</fullName>
    </recommendedName>
</protein>
<evidence type="ECO:0000256" key="4">
    <source>
        <dbReference type="ARBA" id="ARBA00023172"/>
    </source>
</evidence>
<comment type="similarity">
    <text evidence="6">Belongs to the RuvA family.</text>
</comment>
<dbReference type="SUPFAM" id="SSF50249">
    <property type="entry name" value="Nucleic acid-binding proteins"/>
    <property type="match status" value="1"/>
</dbReference>
<evidence type="ECO:0000313" key="8">
    <source>
        <dbReference type="EMBL" id="NYB75631.1"/>
    </source>
</evidence>
<dbReference type="InterPro" id="IPR012340">
    <property type="entry name" value="NA-bd_OB-fold"/>
</dbReference>
<accession>A0A974BMM3</accession>
<dbReference type="HAMAP" id="MF_00031">
    <property type="entry name" value="DNA_HJ_migration_RuvA"/>
    <property type="match status" value="1"/>
</dbReference>
<dbReference type="Proteomes" id="UP000611629">
    <property type="component" value="Unassembled WGS sequence"/>
</dbReference>
<dbReference type="AlphaFoldDB" id="A0A974BMM3"/>
<evidence type="ECO:0000256" key="5">
    <source>
        <dbReference type="ARBA" id="ARBA00023204"/>
    </source>
</evidence>
<dbReference type="InterPro" id="IPR010994">
    <property type="entry name" value="RuvA_2-like"/>
</dbReference>
<dbReference type="InterPro" id="IPR011114">
    <property type="entry name" value="RuvA_C"/>
</dbReference>
<comment type="subcellular location">
    <subcellularLocation>
        <location evidence="6">Cytoplasm</location>
    </subcellularLocation>
</comment>
<keyword evidence="1 6" id="KW-0963">Cytoplasm</keyword>
<feature type="domain" description="Helix-hairpin-helix DNA-binding motif class 1" evidence="7">
    <location>
        <begin position="107"/>
        <end position="126"/>
    </location>
</feature>
<dbReference type="Gene3D" id="2.40.50.140">
    <property type="entry name" value="Nucleic acid-binding proteins"/>
    <property type="match status" value="1"/>
</dbReference>
<dbReference type="GO" id="GO:0006310">
    <property type="term" value="P:DNA recombination"/>
    <property type="evidence" value="ECO:0007669"/>
    <property type="project" value="UniProtKB-UniRule"/>
</dbReference>
<dbReference type="Pfam" id="PF07499">
    <property type="entry name" value="RuvA_C"/>
    <property type="match status" value="1"/>
</dbReference>
<dbReference type="GO" id="GO:0009378">
    <property type="term" value="F:four-way junction helicase activity"/>
    <property type="evidence" value="ECO:0007669"/>
    <property type="project" value="InterPro"/>
</dbReference>
<evidence type="ECO:0000256" key="3">
    <source>
        <dbReference type="ARBA" id="ARBA00023125"/>
    </source>
</evidence>
<dbReference type="EMBL" id="JACBNQ010000025">
    <property type="protein sequence ID" value="NYB75631.1"/>
    <property type="molecule type" value="Genomic_DNA"/>
</dbReference>
<evidence type="ECO:0000259" key="7">
    <source>
        <dbReference type="SMART" id="SM00278"/>
    </source>
</evidence>
<reference evidence="8" key="1">
    <citation type="submission" date="2020-07" db="EMBL/GenBank/DDBJ databases">
        <title>Genomic analysis of a strain of Sedimentibacter Hydroxybenzoicus DSM7310.</title>
        <authorList>
            <person name="Ma S."/>
        </authorList>
    </citation>
    <scope>NUCLEOTIDE SEQUENCE</scope>
    <source>
        <strain evidence="8">DSM 7310</strain>
    </source>
</reference>
<dbReference type="Gene3D" id="1.10.150.20">
    <property type="entry name" value="5' to 3' exonuclease, C-terminal subdomain"/>
    <property type="match status" value="1"/>
</dbReference>
<name>A0A974BMM3_SEDHY</name>
<feature type="region of interest" description="Domain III" evidence="6">
    <location>
        <begin position="154"/>
        <end position="199"/>
    </location>
</feature>
<comment type="caution">
    <text evidence="6">Lacks conserved residue(s) required for the propagation of feature annotation.</text>
</comment>